<reference evidence="1 2" key="1">
    <citation type="submission" date="2019-03" db="EMBL/GenBank/DDBJ databases">
        <title>Genomic Encyclopedia of Archaeal and Bacterial Type Strains, Phase II (KMG-II): from individual species to whole genera.</title>
        <authorList>
            <person name="Goeker M."/>
        </authorList>
    </citation>
    <scope>NUCLEOTIDE SEQUENCE [LARGE SCALE GENOMIC DNA]</scope>
    <source>
        <strain evidence="1 2">RL-C</strain>
    </source>
</reference>
<dbReference type="RefSeq" id="WP_131838525.1">
    <property type="nucleotide sequence ID" value="NZ_SLWB01000003.1"/>
</dbReference>
<accession>A0A4R2EQK7</accession>
<dbReference type="Proteomes" id="UP000294830">
    <property type="component" value="Unassembled WGS sequence"/>
</dbReference>
<dbReference type="AlphaFoldDB" id="A0A4R2EQK7"/>
<protein>
    <submittedName>
        <fullName evidence="1">Uncharacterized protein</fullName>
    </submittedName>
</protein>
<name>A0A4R2EQK7_9BACT</name>
<comment type="caution">
    <text evidence="1">The sequence shown here is derived from an EMBL/GenBank/DDBJ whole genome shotgun (WGS) entry which is preliminary data.</text>
</comment>
<dbReference type="Pfam" id="PF19775">
    <property type="entry name" value="DUF6261"/>
    <property type="match status" value="1"/>
</dbReference>
<evidence type="ECO:0000313" key="2">
    <source>
        <dbReference type="Proteomes" id="UP000294830"/>
    </source>
</evidence>
<keyword evidence="2" id="KW-1185">Reference proteome</keyword>
<evidence type="ECO:0000313" key="1">
    <source>
        <dbReference type="EMBL" id="TCN70667.1"/>
    </source>
</evidence>
<dbReference type="InterPro" id="IPR046228">
    <property type="entry name" value="DUF6261"/>
</dbReference>
<dbReference type="EMBL" id="SLWB01000003">
    <property type="protein sequence ID" value="TCN70667.1"/>
    <property type="molecule type" value="Genomic_DNA"/>
</dbReference>
<dbReference type="OrthoDB" id="1115936at2"/>
<organism evidence="1 2">
    <name type="scientific">Acetobacteroides hydrogenigenes</name>
    <dbReference type="NCBI Taxonomy" id="979970"/>
    <lineage>
        <taxon>Bacteria</taxon>
        <taxon>Pseudomonadati</taxon>
        <taxon>Bacteroidota</taxon>
        <taxon>Bacteroidia</taxon>
        <taxon>Bacteroidales</taxon>
        <taxon>Rikenellaceae</taxon>
        <taxon>Acetobacteroides</taxon>
    </lineage>
</organism>
<gene>
    <name evidence="1" type="ORF">CLV25_103188</name>
</gene>
<proteinExistence type="predicted"/>
<sequence length="252" mass="28138">MKTKSIHFAALQVGEVFSFILQVVAIFRSSDSLNARLHERVEGLSKTIVEMEGVISRASFAVEGKKRKATDSKRDSEYLCFKSFIEAFIHSTNPAINEAANLIFATLKEAGSVQRLKLDKETSAIYGLNSLFSTNERYIAALKTLNGRSQWDVVMAAQLEFEEESKMLGAVKVKEAEPLSAYKLSVVARRQCADILEMLNALNLVDPRPEYDELVARVNLEIDTVMQQVRTRKTLAAKAKKKAEGDAEEKES</sequence>